<name>A0ABP8HA77_9BURK</name>
<gene>
    <name evidence="1" type="ORF">GCM10023165_13920</name>
</gene>
<comment type="caution">
    <text evidence="1">The sequence shown here is derived from an EMBL/GenBank/DDBJ whole genome shotgun (WGS) entry which is preliminary data.</text>
</comment>
<dbReference type="Proteomes" id="UP001500975">
    <property type="component" value="Unassembled WGS sequence"/>
</dbReference>
<accession>A0ABP8HA77</accession>
<evidence type="ECO:0000313" key="1">
    <source>
        <dbReference type="EMBL" id="GAA4336566.1"/>
    </source>
</evidence>
<dbReference type="EMBL" id="BAABGJ010000011">
    <property type="protein sequence ID" value="GAA4336566.1"/>
    <property type="molecule type" value="Genomic_DNA"/>
</dbReference>
<organism evidence="1 2">
    <name type="scientific">Variovorax defluvii</name>
    <dbReference type="NCBI Taxonomy" id="913761"/>
    <lineage>
        <taxon>Bacteria</taxon>
        <taxon>Pseudomonadati</taxon>
        <taxon>Pseudomonadota</taxon>
        <taxon>Betaproteobacteria</taxon>
        <taxon>Burkholderiales</taxon>
        <taxon>Comamonadaceae</taxon>
        <taxon>Variovorax</taxon>
    </lineage>
</organism>
<evidence type="ECO:0000313" key="2">
    <source>
        <dbReference type="Proteomes" id="UP001500975"/>
    </source>
</evidence>
<sequence>METLTLAAVFFVAAYLLKSHAQKKRIRLLASHLARYDIEKLMENLTEGYLRCLGEDDPARRQQIWALLDDTADRLAAQIERFAAEFARVDEAAARVSKLPLALPFALSLPGASFDMRRALAIHARGIAEAAANTQQHTAKSKAYLMSAELFLLQHTCHWYCRSKAVASARMLAGHKTSYAQLIEAVAPATRRDYLALVGR</sequence>
<protein>
    <submittedName>
        <fullName evidence="1">Uncharacterized protein</fullName>
    </submittedName>
</protein>
<keyword evidence="2" id="KW-1185">Reference proteome</keyword>
<dbReference type="RefSeq" id="WP_345536803.1">
    <property type="nucleotide sequence ID" value="NZ_BAABGJ010000011.1"/>
</dbReference>
<proteinExistence type="predicted"/>
<reference evidence="2" key="1">
    <citation type="journal article" date="2019" name="Int. J. Syst. Evol. Microbiol.">
        <title>The Global Catalogue of Microorganisms (GCM) 10K type strain sequencing project: providing services to taxonomists for standard genome sequencing and annotation.</title>
        <authorList>
            <consortium name="The Broad Institute Genomics Platform"/>
            <consortium name="The Broad Institute Genome Sequencing Center for Infectious Disease"/>
            <person name="Wu L."/>
            <person name="Ma J."/>
        </authorList>
    </citation>
    <scope>NUCLEOTIDE SEQUENCE [LARGE SCALE GENOMIC DNA]</scope>
    <source>
        <strain evidence="2">JCM 17804</strain>
    </source>
</reference>